<name>A0A176S5P6_9GAMM</name>
<dbReference type="Pfam" id="PF14103">
    <property type="entry name" value="DUF4276"/>
    <property type="match status" value="1"/>
</dbReference>
<organism evidence="1 2">
    <name type="scientific">Candidatus Thiomargarita nelsonii</name>
    <dbReference type="NCBI Taxonomy" id="1003181"/>
    <lineage>
        <taxon>Bacteria</taxon>
        <taxon>Pseudomonadati</taxon>
        <taxon>Pseudomonadota</taxon>
        <taxon>Gammaproteobacteria</taxon>
        <taxon>Thiotrichales</taxon>
        <taxon>Thiotrichaceae</taxon>
        <taxon>Thiomargarita</taxon>
    </lineage>
</organism>
<dbReference type="InterPro" id="IPR025455">
    <property type="entry name" value="DUF4276"/>
</dbReference>
<dbReference type="Proteomes" id="UP000076962">
    <property type="component" value="Unassembled WGS sequence"/>
</dbReference>
<protein>
    <recommendedName>
        <fullName evidence="3">DUF4276 family protein</fullName>
    </recommendedName>
</protein>
<dbReference type="AlphaFoldDB" id="A0A176S5P6"/>
<gene>
    <name evidence="1" type="ORF">THIOM_000835</name>
</gene>
<comment type="caution">
    <text evidence="1">The sequence shown here is derived from an EMBL/GenBank/DDBJ whole genome shotgun (WGS) entry which is preliminary data.</text>
</comment>
<dbReference type="EMBL" id="LUTY01000420">
    <property type="protein sequence ID" value="OAD23335.1"/>
    <property type="molecule type" value="Genomic_DNA"/>
</dbReference>
<dbReference type="PATRIC" id="fig|1003181.4.peg.1222"/>
<reference evidence="1 2" key="1">
    <citation type="submission" date="2016-05" db="EMBL/GenBank/DDBJ databases">
        <title>Single-cell genome of chain-forming Candidatus Thiomargarita nelsonii and comparison to other large sulfur-oxidizing bacteria.</title>
        <authorList>
            <person name="Winkel M."/>
            <person name="Salman V."/>
            <person name="Woyke T."/>
            <person name="Schulz-Vogt H."/>
            <person name="Richter M."/>
            <person name="Flood B."/>
            <person name="Bailey J."/>
            <person name="Amann R."/>
            <person name="Mussmann M."/>
        </authorList>
    </citation>
    <scope>NUCLEOTIDE SEQUENCE [LARGE SCALE GENOMIC DNA]</scope>
    <source>
        <strain evidence="1 2">THI036</strain>
    </source>
</reference>
<sequence>MHIEFLVEEPSMEMTLKILIPKMIGSQHTFVIHNFQDKKKLLKRLPKRMQAYANFLPSDWRIVVLVDRDNDNCKQLKQALSKASHVVIKKKGHVVLHRIAIEELEAWFLGDIPAIRVEFPKVPANLYKNKKFRDPDAIKAMPLS</sequence>
<proteinExistence type="predicted"/>
<keyword evidence="2" id="KW-1185">Reference proteome</keyword>
<evidence type="ECO:0000313" key="2">
    <source>
        <dbReference type="Proteomes" id="UP000076962"/>
    </source>
</evidence>
<evidence type="ECO:0008006" key="3">
    <source>
        <dbReference type="Google" id="ProtNLM"/>
    </source>
</evidence>
<accession>A0A176S5P6</accession>
<evidence type="ECO:0000313" key="1">
    <source>
        <dbReference type="EMBL" id="OAD23335.1"/>
    </source>
</evidence>